<evidence type="ECO:0000256" key="1">
    <source>
        <dbReference type="ARBA" id="ARBA00004123"/>
    </source>
</evidence>
<dbReference type="Proteomes" id="UP001165090">
    <property type="component" value="Unassembled WGS sequence"/>
</dbReference>
<organism evidence="7 8">
    <name type="scientific">Volvox africanus</name>
    <dbReference type="NCBI Taxonomy" id="51714"/>
    <lineage>
        <taxon>Eukaryota</taxon>
        <taxon>Viridiplantae</taxon>
        <taxon>Chlorophyta</taxon>
        <taxon>core chlorophytes</taxon>
        <taxon>Chlorophyceae</taxon>
        <taxon>CS clade</taxon>
        <taxon>Chlamydomonadales</taxon>
        <taxon>Volvocaceae</taxon>
        <taxon>Volvox</taxon>
    </lineage>
</organism>
<comment type="function">
    <text evidence="5">Involved in ribosomal large subunit assembly.</text>
</comment>
<dbReference type="Pfam" id="PF04939">
    <property type="entry name" value="RRS1"/>
    <property type="match status" value="1"/>
</dbReference>
<comment type="subcellular location">
    <subcellularLocation>
        <location evidence="1 5">Nucleus</location>
    </subcellularLocation>
</comment>
<keyword evidence="4 5" id="KW-0539">Nucleus</keyword>
<proteinExistence type="inferred from homology"/>
<evidence type="ECO:0000313" key="7">
    <source>
        <dbReference type="EMBL" id="GLI61561.1"/>
    </source>
</evidence>
<gene>
    <name evidence="7" type="ORF">VaNZ11_003973</name>
</gene>
<keyword evidence="8" id="KW-1185">Reference proteome</keyword>
<evidence type="ECO:0000256" key="2">
    <source>
        <dbReference type="ARBA" id="ARBA00010077"/>
    </source>
</evidence>
<feature type="compositionally biased region" description="Low complexity" evidence="6">
    <location>
        <begin position="358"/>
        <end position="376"/>
    </location>
</feature>
<comment type="similarity">
    <text evidence="2 5">Belongs to the RRS1 family.</text>
</comment>
<accession>A0ABQ5RVA8</accession>
<name>A0ABQ5RVA8_9CHLO</name>
<sequence>MAEPETAGPVKVTLQQLGISTGNEHEGSLDIDLGNLCAFDPAPIDTARLTVDPDGTCAEIARGITQALVTKLFNLPAEPIMGGRLAKLPTPVTQLPRALPVPKAKPLTRWQQFAAKKGIVKRKRSKLLYDETTGEWRRRHGYKRANDDNDIPIIEAKATDKPGEDPFAALAAEKRERVKTNRAAQLANLKQAAKKAGPGVLPASLRLAATLPGEGVKVGKGVGKSLRRKELKDDIKTASRLAGISTASIGKFDKRLAGEKPGERAPLGKRRNFMSVTDTKAERSKTGSIAEKLLKERSDDILDIRKAMTRMESEAREERHQAKRKREEESDVRGGAKKARKAGGGGGRRGIKGGKGTAGKASSKGAKGFKGAAGKAGKAGKGRR</sequence>
<feature type="compositionally biased region" description="Basic and acidic residues" evidence="6">
    <location>
        <begin position="311"/>
        <end position="334"/>
    </location>
</feature>
<comment type="caution">
    <text evidence="7">The sequence shown here is derived from an EMBL/GenBank/DDBJ whole genome shotgun (WGS) entry which is preliminary data.</text>
</comment>
<dbReference type="EMBL" id="BSDZ01000010">
    <property type="protein sequence ID" value="GLI61561.1"/>
    <property type="molecule type" value="Genomic_DNA"/>
</dbReference>
<reference evidence="7 8" key="1">
    <citation type="journal article" date="2023" name="IScience">
        <title>Expanded male sex-determining region conserved during the evolution of homothallism in the green alga Volvox.</title>
        <authorList>
            <person name="Yamamoto K."/>
            <person name="Matsuzaki R."/>
            <person name="Mahakham W."/>
            <person name="Heman W."/>
            <person name="Sekimoto H."/>
            <person name="Kawachi M."/>
            <person name="Minakuchi Y."/>
            <person name="Toyoda A."/>
            <person name="Nozaki H."/>
        </authorList>
    </citation>
    <scope>NUCLEOTIDE SEQUENCE [LARGE SCALE GENOMIC DNA]</scope>
    <source>
        <strain evidence="7 8">NIES-4468</strain>
    </source>
</reference>
<protein>
    <recommendedName>
        <fullName evidence="5">Ribosome biogenesis regulatory protein</fullName>
    </recommendedName>
</protein>
<evidence type="ECO:0000256" key="3">
    <source>
        <dbReference type="ARBA" id="ARBA00022517"/>
    </source>
</evidence>
<dbReference type="InterPro" id="IPR007023">
    <property type="entry name" value="Ribosom_reg"/>
</dbReference>
<evidence type="ECO:0000313" key="8">
    <source>
        <dbReference type="Proteomes" id="UP001165090"/>
    </source>
</evidence>
<keyword evidence="3 5" id="KW-0690">Ribosome biogenesis</keyword>
<feature type="compositionally biased region" description="Gly residues" evidence="6">
    <location>
        <begin position="342"/>
        <end position="357"/>
    </location>
</feature>
<evidence type="ECO:0000256" key="5">
    <source>
        <dbReference type="RuleBase" id="RU364132"/>
    </source>
</evidence>
<evidence type="ECO:0000256" key="4">
    <source>
        <dbReference type="ARBA" id="ARBA00023242"/>
    </source>
</evidence>
<feature type="region of interest" description="Disordered" evidence="6">
    <location>
        <begin position="311"/>
        <end position="384"/>
    </location>
</feature>
<evidence type="ECO:0000256" key="6">
    <source>
        <dbReference type="SAM" id="MobiDB-lite"/>
    </source>
</evidence>